<reference evidence="2 3" key="2">
    <citation type="submission" date="2019-01" db="EMBL/GenBank/DDBJ databases">
        <title>A chromosome length genome reference of the Java medaka (oryzias javanicus).</title>
        <authorList>
            <person name="Herpin A."/>
            <person name="Takehana Y."/>
            <person name="Naruse K."/>
            <person name="Ansai S."/>
            <person name="Kawaguchi M."/>
        </authorList>
    </citation>
    <scope>NUCLEOTIDE SEQUENCE [LARGE SCALE GENOMIC DNA]</scope>
    <source>
        <strain evidence="2">RS831</strain>
        <tissue evidence="2">Whole body</tissue>
    </source>
</reference>
<dbReference type="AlphaFoldDB" id="A0A3S2LS74"/>
<organism evidence="2 3">
    <name type="scientific">Oryzias javanicus</name>
    <name type="common">Javanese ricefish</name>
    <name type="synonym">Aplocheilus javanicus</name>
    <dbReference type="NCBI Taxonomy" id="123683"/>
    <lineage>
        <taxon>Eukaryota</taxon>
        <taxon>Metazoa</taxon>
        <taxon>Chordata</taxon>
        <taxon>Craniata</taxon>
        <taxon>Vertebrata</taxon>
        <taxon>Euteleostomi</taxon>
        <taxon>Actinopterygii</taxon>
        <taxon>Neopterygii</taxon>
        <taxon>Teleostei</taxon>
        <taxon>Neoteleostei</taxon>
        <taxon>Acanthomorphata</taxon>
        <taxon>Ovalentaria</taxon>
        <taxon>Atherinomorphae</taxon>
        <taxon>Beloniformes</taxon>
        <taxon>Adrianichthyidae</taxon>
        <taxon>Oryziinae</taxon>
        <taxon>Oryzias</taxon>
    </lineage>
</organism>
<dbReference type="EMBL" id="CM012455">
    <property type="protein sequence ID" value="RVE60000.1"/>
    <property type="molecule type" value="Genomic_DNA"/>
</dbReference>
<reference evidence="2 3" key="1">
    <citation type="submission" date="2018-11" db="EMBL/GenBank/DDBJ databases">
        <authorList>
            <person name="Lopez-Roques C."/>
            <person name="Donnadieu C."/>
            <person name="Bouchez O."/>
            <person name="Klopp C."/>
            <person name="Cabau C."/>
            <person name="Zahm M."/>
        </authorList>
    </citation>
    <scope>NUCLEOTIDE SEQUENCE [LARGE SCALE GENOMIC DNA]</scope>
    <source>
        <strain evidence="2">RS831</strain>
        <tissue evidence="2">Whole body</tissue>
    </source>
</reference>
<accession>A0A3S2LS74</accession>
<dbReference type="Proteomes" id="UP000283210">
    <property type="component" value="Chromosome 19"/>
</dbReference>
<evidence type="ECO:0000313" key="2">
    <source>
        <dbReference type="EMBL" id="RVE60000.1"/>
    </source>
</evidence>
<protein>
    <submittedName>
        <fullName evidence="2">Uncharacterized protein</fullName>
    </submittedName>
</protein>
<keyword evidence="3" id="KW-1185">Reference proteome</keyword>
<gene>
    <name evidence="2" type="ORF">OJAV_G00193910</name>
</gene>
<proteinExistence type="predicted"/>
<evidence type="ECO:0000256" key="1">
    <source>
        <dbReference type="SAM" id="MobiDB-lite"/>
    </source>
</evidence>
<feature type="compositionally biased region" description="Polar residues" evidence="1">
    <location>
        <begin position="82"/>
        <end position="91"/>
    </location>
</feature>
<evidence type="ECO:0000313" key="3">
    <source>
        <dbReference type="Proteomes" id="UP000283210"/>
    </source>
</evidence>
<feature type="region of interest" description="Disordered" evidence="1">
    <location>
        <begin position="26"/>
        <end position="99"/>
    </location>
</feature>
<sequence>MITDGYIVFISTSAFRAAGRRPRALAERRLHPPPLLSPPTADADGPRRADLPAAVDGKPPLRPAGVSRTRGPGPPTLLRSPQRVQQLQCHGQQKRLHIL</sequence>
<name>A0A3S2LS74_ORYJA</name>